<comment type="caution">
    <text evidence="2">The sequence shown here is derived from an EMBL/GenBank/DDBJ whole genome shotgun (WGS) entry which is preliminary data.</text>
</comment>
<sequence>MSDTLKDTLQTDLTTAMKARDELRSATLRMVLTAVRGEEVAGKSARTLSDEEVVTVLQREAKKRREAAEAYEGAGRTEQAERERGELGVIETYLPTPLTDEELDELVDEAVLVATGEGLTGMGAMGAVMSQLKAKVAGRADGKRLSGAVKARLQA</sequence>
<dbReference type="InterPro" id="IPR019004">
    <property type="entry name" value="YqeY/Aim41"/>
</dbReference>
<protein>
    <submittedName>
        <fullName evidence="2">GatB/YqeY domain-containing protein</fullName>
    </submittedName>
</protein>
<keyword evidence="3" id="KW-1185">Reference proteome</keyword>
<organism evidence="2 3">
    <name type="scientific">Kineococcus halophytocola</name>
    <dbReference type="NCBI Taxonomy" id="3234027"/>
    <lineage>
        <taxon>Bacteria</taxon>
        <taxon>Bacillati</taxon>
        <taxon>Actinomycetota</taxon>
        <taxon>Actinomycetes</taxon>
        <taxon>Kineosporiales</taxon>
        <taxon>Kineosporiaceae</taxon>
        <taxon>Kineococcus</taxon>
    </lineage>
</organism>
<dbReference type="InterPro" id="IPR042184">
    <property type="entry name" value="YqeY/Aim41_N"/>
</dbReference>
<dbReference type="Pfam" id="PF09424">
    <property type="entry name" value="YqeY"/>
    <property type="match status" value="1"/>
</dbReference>
<feature type="region of interest" description="Disordered" evidence="1">
    <location>
        <begin position="65"/>
        <end position="84"/>
    </location>
</feature>
<dbReference type="RefSeq" id="WP_370441683.1">
    <property type="nucleotide sequence ID" value="NZ_JBGFTU010000012.1"/>
</dbReference>
<evidence type="ECO:0000313" key="2">
    <source>
        <dbReference type="EMBL" id="MEZ0165457.1"/>
    </source>
</evidence>
<name>A0ABV4H3R5_9ACTN</name>
<dbReference type="SUPFAM" id="SSF89095">
    <property type="entry name" value="GatB/YqeY motif"/>
    <property type="match status" value="1"/>
</dbReference>
<dbReference type="Gene3D" id="1.10.10.410">
    <property type="match status" value="1"/>
</dbReference>
<dbReference type="Gene3D" id="1.10.1510.10">
    <property type="entry name" value="Uncharacterised protein YqeY/AIM41 PF09424, N-terminal domain"/>
    <property type="match status" value="1"/>
</dbReference>
<gene>
    <name evidence="2" type="ORF">AB2L27_11870</name>
</gene>
<dbReference type="InterPro" id="IPR023168">
    <property type="entry name" value="GatB_Yqey_C_2"/>
</dbReference>
<proteinExistence type="predicted"/>
<evidence type="ECO:0000313" key="3">
    <source>
        <dbReference type="Proteomes" id="UP001565927"/>
    </source>
</evidence>
<accession>A0ABV4H3R5</accession>
<dbReference type="PANTHER" id="PTHR28055">
    <property type="entry name" value="ALTERED INHERITANCE OF MITOCHONDRIA PROTEIN 41, MITOCHONDRIAL"/>
    <property type="match status" value="1"/>
</dbReference>
<evidence type="ECO:0000256" key="1">
    <source>
        <dbReference type="SAM" id="MobiDB-lite"/>
    </source>
</evidence>
<dbReference type="PANTHER" id="PTHR28055:SF1">
    <property type="entry name" value="ALTERED INHERITANCE OF MITOCHONDRIA PROTEIN 41, MITOCHONDRIAL"/>
    <property type="match status" value="1"/>
</dbReference>
<dbReference type="EMBL" id="JBGFTU010000012">
    <property type="protein sequence ID" value="MEZ0165457.1"/>
    <property type="molecule type" value="Genomic_DNA"/>
</dbReference>
<dbReference type="Proteomes" id="UP001565927">
    <property type="component" value="Unassembled WGS sequence"/>
</dbReference>
<dbReference type="InterPro" id="IPR003789">
    <property type="entry name" value="Asn/Gln_tRNA_amidoTrase-B-like"/>
</dbReference>
<reference evidence="2 3" key="1">
    <citation type="submission" date="2024-07" db="EMBL/GenBank/DDBJ databases">
        <authorList>
            <person name="Thanompreechachai J."/>
            <person name="Duangmal K."/>
        </authorList>
    </citation>
    <scope>NUCLEOTIDE SEQUENCE [LARGE SCALE GENOMIC DNA]</scope>
    <source>
        <strain evidence="2 3">LSe6-4</strain>
    </source>
</reference>